<dbReference type="InterPro" id="IPR019378">
    <property type="entry name" value="GDP-Fuc_O-FucTrfase"/>
</dbReference>
<feature type="transmembrane region" description="Helical" evidence="11">
    <location>
        <begin position="605"/>
        <end position="624"/>
    </location>
</feature>
<dbReference type="PANTHER" id="PTHR31889:SF35">
    <property type="entry name" value="FUCOSYLTRANSFERASE"/>
    <property type="match status" value="1"/>
</dbReference>
<dbReference type="GO" id="GO:0042546">
    <property type="term" value="P:cell wall biogenesis"/>
    <property type="evidence" value="ECO:0007669"/>
    <property type="project" value="InterPro"/>
</dbReference>
<dbReference type="GO" id="GO:0071555">
    <property type="term" value="P:cell wall organization"/>
    <property type="evidence" value="ECO:0007669"/>
    <property type="project" value="UniProtKB-KW"/>
</dbReference>
<dbReference type="InterPro" id="IPR004938">
    <property type="entry name" value="XG_FTase"/>
</dbReference>
<keyword evidence="6" id="KW-0294">Fucose metabolism</keyword>
<name>A0A6V7P8F2_ANACO</name>
<evidence type="ECO:0000313" key="12">
    <source>
        <dbReference type="EMBL" id="CAD1827082.1"/>
    </source>
</evidence>
<keyword evidence="11" id="KW-0812">Transmembrane</keyword>
<dbReference type="GO" id="GO:0008107">
    <property type="term" value="F:galactoside 2-alpha-L-fucosyltransferase activity"/>
    <property type="evidence" value="ECO:0007669"/>
    <property type="project" value="InterPro"/>
</dbReference>
<keyword evidence="11" id="KW-1133">Transmembrane helix</keyword>
<dbReference type="AlphaFoldDB" id="A0A6V7P8F2"/>
<keyword evidence="4" id="KW-0808">Transferase</keyword>
<gene>
    <name evidence="12" type="ORF">CB5_LOCUS10293</name>
</gene>
<dbReference type="Pfam" id="PF03254">
    <property type="entry name" value="XG_FTase"/>
    <property type="match status" value="1"/>
</dbReference>
<dbReference type="GO" id="GO:0009969">
    <property type="term" value="P:xyloglucan biosynthetic process"/>
    <property type="evidence" value="ECO:0007669"/>
    <property type="project" value="TreeGrafter"/>
</dbReference>
<dbReference type="EMBL" id="LR862146">
    <property type="protein sequence ID" value="CAD1827082.1"/>
    <property type="molecule type" value="Genomic_DNA"/>
</dbReference>
<accession>A0A6V7P8F2</accession>
<comment type="similarity">
    <text evidence="2">Belongs to the glycosyltransferase 37 family.</text>
</comment>
<evidence type="ECO:0000256" key="4">
    <source>
        <dbReference type="ARBA" id="ARBA00022679"/>
    </source>
</evidence>
<keyword evidence="5" id="KW-0325">Glycoprotein</keyword>
<evidence type="ECO:0000256" key="6">
    <source>
        <dbReference type="ARBA" id="ARBA00023253"/>
    </source>
</evidence>
<evidence type="ECO:0000256" key="9">
    <source>
        <dbReference type="ARBA" id="ARBA00030350"/>
    </source>
</evidence>
<dbReference type="PANTHER" id="PTHR31889">
    <property type="entry name" value="FUCOSYLTRANSFERASE 2-RELATED"/>
    <property type="match status" value="1"/>
</dbReference>
<evidence type="ECO:0000256" key="3">
    <source>
        <dbReference type="ARBA" id="ARBA00022676"/>
    </source>
</evidence>
<keyword evidence="3" id="KW-0328">Glycosyltransferase</keyword>
<feature type="region of interest" description="Disordered" evidence="10">
    <location>
        <begin position="1"/>
        <end position="25"/>
    </location>
</feature>
<reference evidence="12" key="1">
    <citation type="submission" date="2020-07" db="EMBL/GenBank/DDBJ databases">
        <authorList>
            <person name="Lin J."/>
        </authorList>
    </citation>
    <scope>NUCLEOTIDE SEQUENCE</scope>
</reference>
<feature type="transmembrane region" description="Helical" evidence="11">
    <location>
        <begin position="37"/>
        <end position="58"/>
    </location>
</feature>
<comment type="similarity">
    <text evidence="1">Belongs to the glycosyltransferase GT106 family.</text>
</comment>
<dbReference type="GO" id="GO:0016020">
    <property type="term" value="C:membrane"/>
    <property type="evidence" value="ECO:0007669"/>
    <property type="project" value="InterPro"/>
</dbReference>
<evidence type="ECO:0000256" key="7">
    <source>
        <dbReference type="ARBA" id="ARBA00023277"/>
    </source>
</evidence>
<feature type="transmembrane region" description="Helical" evidence="11">
    <location>
        <begin position="698"/>
        <end position="723"/>
    </location>
</feature>
<organism evidence="12">
    <name type="scientific">Ananas comosus var. bracteatus</name>
    <name type="common">red pineapple</name>
    <dbReference type="NCBI Taxonomy" id="296719"/>
    <lineage>
        <taxon>Eukaryota</taxon>
        <taxon>Viridiplantae</taxon>
        <taxon>Streptophyta</taxon>
        <taxon>Embryophyta</taxon>
        <taxon>Tracheophyta</taxon>
        <taxon>Spermatophyta</taxon>
        <taxon>Magnoliopsida</taxon>
        <taxon>Liliopsida</taxon>
        <taxon>Poales</taxon>
        <taxon>Bromeliaceae</taxon>
        <taxon>Bromelioideae</taxon>
        <taxon>Ananas</taxon>
    </lineage>
</organism>
<evidence type="ECO:0000256" key="11">
    <source>
        <dbReference type="SAM" id="Phobius"/>
    </source>
</evidence>
<keyword evidence="11" id="KW-0472">Membrane</keyword>
<keyword evidence="8" id="KW-0961">Cell wall biogenesis/degradation</keyword>
<evidence type="ECO:0000256" key="1">
    <source>
        <dbReference type="ARBA" id="ARBA00007737"/>
    </source>
</evidence>
<protein>
    <recommendedName>
        <fullName evidence="9">O-fucosyltransferase family protein</fullName>
    </recommendedName>
</protein>
<evidence type="ECO:0000256" key="8">
    <source>
        <dbReference type="ARBA" id="ARBA00023316"/>
    </source>
</evidence>
<evidence type="ECO:0000256" key="5">
    <source>
        <dbReference type="ARBA" id="ARBA00023180"/>
    </source>
</evidence>
<dbReference type="Pfam" id="PF10250">
    <property type="entry name" value="O-FucT"/>
    <property type="match status" value="1"/>
</dbReference>
<dbReference type="GO" id="GO:0006004">
    <property type="term" value="P:fucose metabolic process"/>
    <property type="evidence" value="ECO:0007669"/>
    <property type="project" value="UniProtKB-KW"/>
</dbReference>
<evidence type="ECO:0000256" key="10">
    <source>
        <dbReference type="SAM" id="MobiDB-lite"/>
    </source>
</evidence>
<sequence length="732" mass="82278">MDSKKSSRMQQPHTDSEMDAAAPRPTRFEKKGWDVAAVRPAMVLVATMLAMLLLVTLVSRPRWTASQVCVPGLTMRSVRAGTDNALLLVHGKGAGEASFVTVAEPNDKLLGGLLSHDFDEQSCLSRYQSILYRNPSHHILSSYLISKLRKYEALHKKCGPGTPLFRKSLEQLKHNHSAELECNYALWTPNGGLGNRMLSIASVFLYALLNNKVLLIHETDDLVDIFCEPFPGTSWVIPKDFPIKDLQNFHRGNQQSYGEMLGKHSISNNATIPMESVPPFVYAHLRYDYTHLDGLFYCSDDQSVLRKVNWMLIRTDNYFVPALFMIPEYEDELRRMFPNRETVFHHLGRYLFHPSNTVWGMIIRYHESYLAKAKERVGVQIRIFSWAPIPSDVLFDQIIRCAQDKNILPAINPKEIESPSLEEPTDSKAILVASLHYEYYEKMKKMYYEHSTVTGETVGVYQPTHEGQQQTEKQSHNQKALAEIWLLTFSDVLITTAASTFGYVSSDLAGVKPWVLSAPENRKAPDIACRRAFSLEPCFHSPPNFDCRAKRNADTGNLVRHVTHYHPALSYSTLQSLVVSPKKLLSSSASSRFRINRIVSSSPRILLLLLALAFLGTLRLGPIIPFSSIPCAQDGVRSSSSSSSFPAAEGEFWRQPDGMGYRPCLSFSEEYRGKPPEGRRKYLLVVVAGGLNQQRNQIVGAVVIARILGAALVVPILQVNVVWGDKRLPPGF</sequence>
<proteinExistence type="inferred from homology"/>
<dbReference type="GO" id="GO:0005794">
    <property type="term" value="C:Golgi apparatus"/>
    <property type="evidence" value="ECO:0007669"/>
    <property type="project" value="TreeGrafter"/>
</dbReference>
<keyword evidence="7" id="KW-0119">Carbohydrate metabolism</keyword>
<evidence type="ECO:0000256" key="2">
    <source>
        <dbReference type="ARBA" id="ARBA00010481"/>
    </source>
</evidence>